<proteinExistence type="predicted"/>
<reference evidence="3 4" key="1">
    <citation type="submission" date="2020-08" db="EMBL/GenBank/DDBJ databases">
        <title>Genomic Encyclopedia of Type Strains, Phase IV (KMG-IV): sequencing the most valuable type-strain genomes for metagenomic binning, comparative biology and taxonomic classification.</title>
        <authorList>
            <person name="Goeker M."/>
        </authorList>
    </citation>
    <scope>NUCLEOTIDE SEQUENCE [LARGE SCALE GENOMIC DNA]</scope>
    <source>
        <strain evidence="3 4">DSM 14878</strain>
    </source>
</reference>
<dbReference type="AlphaFoldDB" id="A0A7W6A7C0"/>
<feature type="transmembrane region" description="Helical" evidence="1">
    <location>
        <begin position="324"/>
        <end position="347"/>
    </location>
</feature>
<dbReference type="PANTHER" id="PTHR39084:SF1">
    <property type="entry name" value="DUF4010 DOMAIN-CONTAINING PROTEIN"/>
    <property type="match status" value="1"/>
</dbReference>
<feature type="transmembrane region" description="Helical" evidence="1">
    <location>
        <begin position="20"/>
        <end position="38"/>
    </location>
</feature>
<keyword evidence="1" id="KW-0812">Transmembrane</keyword>
<accession>A0A7W6A7C0</accession>
<dbReference type="Pfam" id="PF13194">
    <property type="entry name" value="DUF4010"/>
    <property type="match status" value="1"/>
</dbReference>
<keyword evidence="1" id="KW-0472">Membrane</keyword>
<organism evidence="3 4">
    <name type="scientific">Brevundimonas mediterranea</name>
    <dbReference type="NCBI Taxonomy" id="74329"/>
    <lineage>
        <taxon>Bacteria</taxon>
        <taxon>Pseudomonadati</taxon>
        <taxon>Pseudomonadota</taxon>
        <taxon>Alphaproteobacteria</taxon>
        <taxon>Caulobacterales</taxon>
        <taxon>Caulobacteraceae</taxon>
        <taxon>Brevundimonas</taxon>
    </lineage>
</organism>
<feature type="transmembrane region" description="Helical" evidence="1">
    <location>
        <begin position="134"/>
        <end position="152"/>
    </location>
</feature>
<feature type="transmembrane region" description="Helical" evidence="1">
    <location>
        <begin position="354"/>
        <end position="373"/>
    </location>
</feature>
<feature type="domain" description="DUF4010" evidence="2">
    <location>
        <begin position="139"/>
        <end position="348"/>
    </location>
</feature>
<gene>
    <name evidence="3" type="ORF">GGR11_002590</name>
</gene>
<feature type="transmembrane region" description="Helical" evidence="1">
    <location>
        <begin position="264"/>
        <end position="281"/>
    </location>
</feature>
<sequence length="375" mass="37573">MTGLLGGVVASTTGGAADALLAGAFLSLALVLGVFQLLEARRTRDASATGVIAGLLAFALGAYAARGSLLVAVGGAVAATALLAFKRPLHAWVRALSWAELRALLVLLVMTALILPVLPDRTFDPWQALNPRRIWLLAVLIAGVSFLGYAAVRIAGARGGLLLSALAGGLASSTATTLSFARLVRSNPALCTWLAGGSLISSGLMALRVLVLAGAINRPFALALAWPMGAFALVLGAAGALLMTRRPAGAEPQTITTLTNPLELASALKFAGLIAVIMLLGKVLSRAFGAMGVYGLAALSGVADVDALTLSVSELAGRDLAASAAVLAVSLAVASNTLSKAVIAAVVGGRKHGLLMGGASLAAVAAAALILVLRI</sequence>
<protein>
    <submittedName>
        <fullName evidence="3">Uncharacterized membrane protein (DUF4010 family)</fullName>
    </submittedName>
</protein>
<name>A0A7W6A7C0_9CAUL</name>
<feature type="transmembrane region" description="Helical" evidence="1">
    <location>
        <begin position="220"/>
        <end position="244"/>
    </location>
</feature>
<keyword evidence="1" id="KW-1133">Transmembrane helix</keyword>
<dbReference type="PANTHER" id="PTHR39084">
    <property type="entry name" value="MEMBRANE PROTEIN-RELATED"/>
    <property type="match status" value="1"/>
</dbReference>
<dbReference type="Proteomes" id="UP000532936">
    <property type="component" value="Unassembled WGS sequence"/>
</dbReference>
<feature type="transmembrane region" description="Helical" evidence="1">
    <location>
        <begin position="193"/>
        <end position="213"/>
    </location>
</feature>
<feature type="transmembrane region" description="Helical" evidence="1">
    <location>
        <begin position="293"/>
        <end position="312"/>
    </location>
</feature>
<evidence type="ECO:0000313" key="3">
    <source>
        <dbReference type="EMBL" id="MBB3873037.1"/>
    </source>
</evidence>
<feature type="transmembrane region" description="Helical" evidence="1">
    <location>
        <begin position="69"/>
        <end position="89"/>
    </location>
</feature>
<feature type="transmembrane region" description="Helical" evidence="1">
    <location>
        <begin position="159"/>
        <end position="181"/>
    </location>
</feature>
<dbReference type="EMBL" id="JACIDA010000002">
    <property type="protein sequence ID" value="MBB3873037.1"/>
    <property type="molecule type" value="Genomic_DNA"/>
</dbReference>
<feature type="transmembrane region" description="Helical" evidence="1">
    <location>
        <begin position="45"/>
        <end position="63"/>
    </location>
</feature>
<evidence type="ECO:0000313" key="4">
    <source>
        <dbReference type="Proteomes" id="UP000532936"/>
    </source>
</evidence>
<dbReference type="InterPro" id="IPR025105">
    <property type="entry name" value="DUF4010"/>
</dbReference>
<evidence type="ECO:0000256" key="1">
    <source>
        <dbReference type="SAM" id="Phobius"/>
    </source>
</evidence>
<evidence type="ECO:0000259" key="2">
    <source>
        <dbReference type="Pfam" id="PF13194"/>
    </source>
</evidence>
<comment type="caution">
    <text evidence="3">The sequence shown here is derived from an EMBL/GenBank/DDBJ whole genome shotgun (WGS) entry which is preliminary data.</text>
</comment>
<feature type="transmembrane region" description="Helical" evidence="1">
    <location>
        <begin position="101"/>
        <end position="119"/>
    </location>
</feature>